<comment type="caution">
    <text evidence="2">The sequence shown here is derived from an EMBL/GenBank/DDBJ whole genome shotgun (WGS) entry which is preliminary data.</text>
</comment>
<evidence type="ECO:0000313" key="3">
    <source>
        <dbReference type="Proteomes" id="UP001156703"/>
    </source>
</evidence>
<dbReference type="EMBL" id="BSOO01000004">
    <property type="protein sequence ID" value="GLR46874.1"/>
    <property type="molecule type" value="Genomic_DNA"/>
</dbReference>
<dbReference type="Gene3D" id="3.40.50.1820">
    <property type="entry name" value="alpha/beta hydrolase"/>
    <property type="match status" value="1"/>
</dbReference>
<dbReference type="InterPro" id="IPR029058">
    <property type="entry name" value="AB_hydrolase_fold"/>
</dbReference>
<gene>
    <name evidence="2" type="ORF">GCM10007925_05850</name>
</gene>
<dbReference type="PROSITE" id="PS51318">
    <property type="entry name" value="TAT"/>
    <property type="match status" value="1"/>
</dbReference>
<dbReference type="InterPro" id="IPR006311">
    <property type="entry name" value="TAT_signal"/>
</dbReference>
<reference evidence="3" key="1">
    <citation type="journal article" date="2019" name="Int. J. Syst. Evol. Microbiol.">
        <title>The Global Catalogue of Microorganisms (GCM) 10K type strain sequencing project: providing services to taxonomists for standard genome sequencing and annotation.</title>
        <authorList>
            <consortium name="The Broad Institute Genomics Platform"/>
            <consortium name="The Broad Institute Genome Sequencing Center for Infectious Disease"/>
            <person name="Wu L."/>
            <person name="Ma J."/>
        </authorList>
    </citation>
    <scope>NUCLEOTIDE SEQUENCE [LARGE SCALE GENOMIC DNA]</scope>
    <source>
        <strain evidence="3">NBRC 102146</strain>
    </source>
</reference>
<dbReference type="RefSeq" id="WP_029942158.1">
    <property type="nucleotide sequence ID" value="NZ_BSOO01000004.1"/>
</dbReference>
<proteinExistence type="predicted"/>
<dbReference type="InterPro" id="IPR002925">
    <property type="entry name" value="Dienelactn_hydro"/>
</dbReference>
<dbReference type="PANTHER" id="PTHR46623">
    <property type="entry name" value="CARBOXYMETHYLENEBUTENOLIDASE-RELATED"/>
    <property type="match status" value="1"/>
</dbReference>
<feature type="domain" description="Dienelactone hydrolase" evidence="1">
    <location>
        <begin position="58"/>
        <end position="285"/>
    </location>
</feature>
<keyword evidence="3" id="KW-1185">Reference proteome</keyword>
<name>A0ABQ5Z283_9SPHN</name>
<organism evidence="2 3">
    <name type="scientific">Sphingomonas astaxanthinifaciens DSM 22298</name>
    <dbReference type="NCBI Taxonomy" id="1123267"/>
    <lineage>
        <taxon>Bacteria</taxon>
        <taxon>Pseudomonadati</taxon>
        <taxon>Pseudomonadota</taxon>
        <taxon>Alphaproteobacteria</taxon>
        <taxon>Sphingomonadales</taxon>
        <taxon>Sphingomonadaceae</taxon>
        <taxon>Sphingomonas</taxon>
    </lineage>
</organism>
<dbReference type="Proteomes" id="UP001156703">
    <property type="component" value="Unassembled WGS sequence"/>
</dbReference>
<dbReference type="InterPro" id="IPR051049">
    <property type="entry name" value="Dienelactone_hydrolase-like"/>
</dbReference>
<protein>
    <submittedName>
        <fullName evidence="2">Carboxymethylenebutenolidase</fullName>
    </submittedName>
</protein>
<evidence type="ECO:0000259" key="1">
    <source>
        <dbReference type="Pfam" id="PF01738"/>
    </source>
</evidence>
<evidence type="ECO:0000313" key="2">
    <source>
        <dbReference type="EMBL" id="GLR46874.1"/>
    </source>
</evidence>
<accession>A0ABQ5Z283</accession>
<sequence length="288" mass="30870">MCETDKGRFIVDTDMTRRGLMIGLAGTAAATGLPGFAAAAGSVVESDVLVPTPDGQADAALFHPAGKGRWPAVLIWTDILGLRPVFREMGRRLAAQGHVVLVPNPYYRAKKAPVVSGSVDFSDRAAMKPVMEYRAALTDERIDSDARAYLAFLDRQKATDRARGAGVQGYCMGGPFTFRTAAAVPGRIRAAASFHGGGLVTDKPNSPHLLLPRTRADFLVAIAQNDDARQPDAKATLRTAFAQAKRRAEIEVYPADHGWCVGGSQAYDEAAAEKAWARLTSLYKARLA</sequence>
<dbReference type="Pfam" id="PF01738">
    <property type="entry name" value="DLH"/>
    <property type="match status" value="1"/>
</dbReference>
<dbReference type="PANTHER" id="PTHR46623:SF10">
    <property type="entry name" value="CARBOXYMETHYLENEBUTENOLIDASE HOMOLOG"/>
    <property type="match status" value="1"/>
</dbReference>
<dbReference type="SUPFAM" id="SSF53474">
    <property type="entry name" value="alpha/beta-Hydrolases"/>
    <property type="match status" value="1"/>
</dbReference>